<reference evidence="4 5" key="1">
    <citation type="submission" date="2018-07" db="EMBL/GenBank/DDBJ databases">
        <title>Genomic Encyclopedia of Type Strains, Phase IV (KMG-IV): sequencing the most valuable type-strain genomes for metagenomic binning, comparative biology and taxonomic classification.</title>
        <authorList>
            <person name="Goeker M."/>
        </authorList>
    </citation>
    <scope>NUCLEOTIDE SEQUENCE [LARGE SCALE GENOMIC DNA]</scope>
    <source>
        <strain evidence="4 5">DSM 14324</strain>
    </source>
</reference>
<dbReference type="EMBL" id="QRDJ01000009">
    <property type="protein sequence ID" value="REC93780.1"/>
    <property type="molecule type" value="Genomic_DNA"/>
</dbReference>
<dbReference type="InterPro" id="IPR025433">
    <property type="entry name" value="DUF4168"/>
</dbReference>
<proteinExistence type="predicted"/>
<feature type="region of interest" description="Disordered" evidence="1">
    <location>
        <begin position="56"/>
        <end position="87"/>
    </location>
</feature>
<feature type="compositionally biased region" description="Low complexity" evidence="1">
    <location>
        <begin position="56"/>
        <end position="76"/>
    </location>
</feature>
<organism evidence="4 5">
    <name type="scientific">Kushneria indalinina DSM 14324</name>
    <dbReference type="NCBI Taxonomy" id="1122140"/>
    <lineage>
        <taxon>Bacteria</taxon>
        <taxon>Pseudomonadati</taxon>
        <taxon>Pseudomonadota</taxon>
        <taxon>Gammaproteobacteria</taxon>
        <taxon>Oceanospirillales</taxon>
        <taxon>Halomonadaceae</taxon>
        <taxon>Kushneria</taxon>
    </lineage>
</organism>
<dbReference type="Proteomes" id="UP000256334">
    <property type="component" value="Unassembled WGS sequence"/>
</dbReference>
<evidence type="ECO:0000313" key="4">
    <source>
        <dbReference type="EMBL" id="REC93780.1"/>
    </source>
</evidence>
<feature type="transmembrane region" description="Helical" evidence="2">
    <location>
        <begin position="35"/>
        <end position="55"/>
    </location>
</feature>
<keyword evidence="2" id="KW-0472">Membrane</keyword>
<accession>A0A3D9DSN6</accession>
<gene>
    <name evidence="4" type="ORF">C8D72_3129</name>
</gene>
<keyword evidence="2" id="KW-0812">Transmembrane</keyword>
<keyword evidence="5" id="KW-1185">Reference proteome</keyword>
<dbReference type="RefSeq" id="WP_115855342.1">
    <property type="nucleotide sequence ID" value="NZ_QRDJ01000009.1"/>
</dbReference>
<dbReference type="OrthoDB" id="6183304at2"/>
<keyword evidence="2" id="KW-1133">Transmembrane helix</keyword>
<dbReference type="AlphaFoldDB" id="A0A3D9DSN6"/>
<sequence length="185" mass="20642">MTFDTVTTVTSWTPCDDYSTLNQILFSEFTMKKPVSMLGAALITAGMLAAPMAMAGSQGAPQGQQQAPAQMQQPQPVESGTLSEQYNDDELRSFLDVNRDMIPVIQNLSSQNVEDQQQAQSLMQDFQSKTEDSLQEHDLSVQQYQQIGTDASRDKALEQRLIDMDPELYQQLQSMQSQAQQQPAQ</sequence>
<dbReference type="Pfam" id="PF13767">
    <property type="entry name" value="DUF4168"/>
    <property type="match status" value="1"/>
</dbReference>
<name>A0A3D9DSN6_9GAMM</name>
<evidence type="ECO:0000256" key="2">
    <source>
        <dbReference type="SAM" id="Phobius"/>
    </source>
</evidence>
<protein>
    <submittedName>
        <fullName evidence="4">Uncharacterized protein DUF4168</fullName>
    </submittedName>
</protein>
<evidence type="ECO:0000259" key="3">
    <source>
        <dbReference type="Pfam" id="PF13767"/>
    </source>
</evidence>
<feature type="domain" description="DUF4168" evidence="3">
    <location>
        <begin position="99"/>
        <end position="160"/>
    </location>
</feature>
<evidence type="ECO:0000313" key="5">
    <source>
        <dbReference type="Proteomes" id="UP000256334"/>
    </source>
</evidence>
<comment type="caution">
    <text evidence="4">The sequence shown here is derived from an EMBL/GenBank/DDBJ whole genome shotgun (WGS) entry which is preliminary data.</text>
</comment>
<evidence type="ECO:0000256" key="1">
    <source>
        <dbReference type="SAM" id="MobiDB-lite"/>
    </source>
</evidence>